<gene>
    <name evidence="4" type="ORF">RM590_10515</name>
</gene>
<feature type="region of interest" description="Disordered" evidence="1">
    <location>
        <begin position="1"/>
        <end position="21"/>
    </location>
</feature>
<evidence type="ECO:0000313" key="5">
    <source>
        <dbReference type="Proteomes" id="UP001183246"/>
    </source>
</evidence>
<protein>
    <submittedName>
        <fullName evidence="4">DUF4129 domain-containing protein</fullName>
    </submittedName>
</protein>
<feature type="domain" description="Protein-glutamine gamma-glutamyltransferase-like C-terminal" evidence="3">
    <location>
        <begin position="134"/>
        <end position="204"/>
    </location>
</feature>
<sequence>MALPWADEPGPPVTVGRDPAREEAERELSKQIYTQHEPGLLRRLWNWLWDRIFGALESAAFHTPGGWVGLLVIAALVIALLVALRLRLGALRTATGPRAPGAVFTDRPRTAAEHRAAADEHARAGRWTPAVQERMRALVRSLEERALLDPRPGRTANEAAAEAARPLPAFTAELSTAATTFDAVTFGSLPAAPADHDRLRDLDERLRHAKPDLTTTAAWTAP</sequence>
<evidence type="ECO:0000259" key="3">
    <source>
        <dbReference type="Pfam" id="PF13559"/>
    </source>
</evidence>
<organism evidence="4 5">
    <name type="scientific">Streptomyces litchfieldiae</name>
    <dbReference type="NCBI Taxonomy" id="3075543"/>
    <lineage>
        <taxon>Bacteria</taxon>
        <taxon>Bacillati</taxon>
        <taxon>Actinomycetota</taxon>
        <taxon>Actinomycetes</taxon>
        <taxon>Kitasatosporales</taxon>
        <taxon>Streptomycetaceae</taxon>
        <taxon>Streptomyces</taxon>
    </lineage>
</organism>
<dbReference type="RefSeq" id="WP_311704167.1">
    <property type="nucleotide sequence ID" value="NZ_JAVREL010000004.1"/>
</dbReference>
<feature type="transmembrane region" description="Helical" evidence="2">
    <location>
        <begin position="66"/>
        <end position="84"/>
    </location>
</feature>
<accession>A0ABU2MNT5</accession>
<keyword evidence="5" id="KW-1185">Reference proteome</keyword>
<comment type="caution">
    <text evidence="4">The sequence shown here is derived from an EMBL/GenBank/DDBJ whole genome shotgun (WGS) entry which is preliminary data.</text>
</comment>
<dbReference type="Pfam" id="PF13559">
    <property type="entry name" value="DUF4129"/>
    <property type="match status" value="1"/>
</dbReference>
<keyword evidence="2" id="KW-0812">Transmembrane</keyword>
<dbReference type="EMBL" id="JAVREL010000004">
    <property type="protein sequence ID" value="MDT0343047.1"/>
    <property type="molecule type" value="Genomic_DNA"/>
</dbReference>
<keyword evidence="2" id="KW-0472">Membrane</keyword>
<name>A0ABU2MNT5_9ACTN</name>
<dbReference type="InterPro" id="IPR025403">
    <property type="entry name" value="TgpA-like_C"/>
</dbReference>
<keyword evidence="2" id="KW-1133">Transmembrane helix</keyword>
<evidence type="ECO:0000256" key="1">
    <source>
        <dbReference type="SAM" id="MobiDB-lite"/>
    </source>
</evidence>
<evidence type="ECO:0000313" key="4">
    <source>
        <dbReference type="EMBL" id="MDT0343047.1"/>
    </source>
</evidence>
<dbReference type="Proteomes" id="UP001183246">
    <property type="component" value="Unassembled WGS sequence"/>
</dbReference>
<reference evidence="5" key="1">
    <citation type="submission" date="2023-07" db="EMBL/GenBank/DDBJ databases">
        <title>30 novel species of actinomycetes from the DSMZ collection.</title>
        <authorList>
            <person name="Nouioui I."/>
        </authorList>
    </citation>
    <scope>NUCLEOTIDE SEQUENCE [LARGE SCALE GENOMIC DNA]</scope>
    <source>
        <strain evidence="5">DSM 44938</strain>
    </source>
</reference>
<proteinExistence type="predicted"/>
<evidence type="ECO:0000256" key="2">
    <source>
        <dbReference type="SAM" id="Phobius"/>
    </source>
</evidence>